<dbReference type="PANTHER" id="PTHR36837:SF2">
    <property type="entry name" value="POLY(3-HYDROXYALKANOATE) POLYMERASE SUBUNIT PHAC"/>
    <property type="match status" value="1"/>
</dbReference>
<accession>W4PZ75</accession>
<proteinExistence type="predicted"/>
<dbReference type="EMBL" id="BAUT01000005">
    <property type="protein sequence ID" value="GAE24965.1"/>
    <property type="molecule type" value="Genomic_DNA"/>
</dbReference>
<evidence type="ECO:0000259" key="1">
    <source>
        <dbReference type="Pfam" id="PF00561"/>
    </source>
</evidence>
<dbReference type="InterPro" id="IPR051321">
    <property type="entry name" value="PHA/PHB_synthase"/>
</dbReference>
<organism evidence="2 3">
    <name type="scientific">Halalkalibacter wakoensis JCM 9140</name>
    <dbReference type="NCBI Taxonomy" id="1236970"/>
    <lineage>
        <taxon>Bacteria</taxon>
        <taxon>Bacillati</taxon>
        <taxon>Bacillota</taxon>
        <taxon>Bacilli</taxon>
        <taxon>Bacillales</taxon>
        <taxon>Bacillaceae</taxon>
        <taxon>Halalkalibacter</taxon>
    </lineage>
</organism>
<evidence type="ECO:0000313" key="3">
    <source>
        <dbReference type="Proteomes" id="UP000018890"/>
    </source>
</evidence>
<protein>
    <submittedName>
        <fullName evidence="2">Polyhydroxyalkanoic acid synthase</fullName>
    </submittedName>
</protein>
<evidence type="ECO:0000313" key="2">
    <source>
        <dbReference type="EMBL" id="GAE24965.1"/>
    </source>
</evidence>
<feature type="domain" description="AB hydrolase-1" evidence="1">
    <location>
        <begin position="75"/>
        <end position="320"/>
    </location>
</feature>
<sequence>MDEKQDKGTNRWEGIRSIFLDPVPKVGQTNKETIWKLNKSTLFYYPSPNKQYNTPLFLIYSLINESYILDLHPGISMIEAYGKEGYDVYLLDFGKVGYEDKDIKLDDYIRTIEKAVKRAKIHANSTDISVIGYCLGGTLAVMHAAITKESIKNLVLLAPPINFTDSPFLKKWFKDLKNHDLNMELLDDYGIVPAKVMEWMMRLVVSPLTYSSYLSLFHRANDPAAVRKWRLFNQWVKGHVPFSGAALKQFITEVIRDNKLIKSQLILNRNDVLLSRIQANLLVISTTGDDLVPEFFTKPLMNEVSSQDKTYKLVKGGHVTLAMTGEIPDFLSEWLRVRS</sequence>
<dbReference type="RefSeq" id="WP_034742699.1">
    <property type="nucleotide sequence ID" value="NZ_BAUT01000005.1"/>
</dbReference>
<dbReference type="STRING" id="1236970.JCM9140_932"/>
<dbReference type="Pfam" id="PF00561">
    <property type="entry name" value="Abhydrolase_1"/>
    <property type="match status" value="1"/>
</dbReference>
<dbReference type="InterPro" id="IPR000073">
    <property type="entry name" value="AB_hydrolase_1"/>
</dbReference>
<dbReference type="AlphaFoldDB" id="W4PZ75"/>
<comment type="caution">
    <text evidence="2">The sequence shown here is derived from an EMBL/GenBank/DDBJ whole genome shotgun (WGS) entry which is preliminary data.</text>
</comment>
<name>W4PZ75_9BACI</name>
<reference evidence="2" key="1">
    <citation type="journal article" date="2014" name="Genome Announc.">
        <title>Draft Genome Sequences of Three Alkaliphilic Bacillus Strains, Bacillus wakoensis JCM 9140T, Bacillus akibai JCM 9157T, and Bacillus hemicellulosilyticus JCM 9152T.</title>
        <authorList>
            <person name="Yuki M."/>
            <person name="Oshima K."/>
            <person name="Suda W."/>
            <person name="Oshida Y."/>
            <person name="Kitamura K."/>
            <person name="Iida T."/>
            <person name="Hattori M."/>
            <person name="Ohkuma M."/>
        </authorList>
    </citation>
    <scope>NUCLEOTIDE SEQUENCE [LARGE SCALE GENOMIC DNA]</scope>
    <source>
        <strain evidence="2">JCM 9140</strain>
    </source>
</reference>
<gene>
    <name evidence="2" type="ORF">JCM9140_932</name>
</gene>
<dbReference type="Gene3D" id="3.40.50.1820">
    <property type="entry name" value="alpha/beta hydrolase"/>
    <property type="match status" value="1"/>
</dbReference>
<dbReference type="PANTHER" id="PTHR36837">
    <property type="entry name" value="POLY(3-HYDROXYALKANOATE) POLYMERASE SUBUNIT PHAC"/>
    <property type="match status" value="1"/>
</dbReference>
<keyword evidence="3" id="KW-1185">Reference proteome</keyword>
<dbReference type="SUPFAM" id="SSF53474">
    <property type="entry name" value="alpha/beta-Hydrolases"/>
    <property type="match status" value="1"/>
</dbReference>
<dbReference type="Proteomes" id="UP000018890">
    <property type="component" value="Unassembled WGS sequence"/>
</dbReference>
<dbReference type="OrthoDB" id="9767934at2"/>
<dbReference type="InterPro" id="IPR029058">
    <property type="entry name" value="AB_hydrolase_fold"/>
</dbReference>